<evidence type="ECO:0000313" key="2">
    <source>
        <dbReference type="EMBL" id="NBC68242.1"/>
    </source>
</evidence>
<dbReference type="EMBL" id="JAAAMU010000002">
    <property type="protein sequence ID" value="NBC68242.1"/>
    <property type="molecule type" value="Genomic_DNA"/>
</dbReference>
<gene>
    <name evidence="2" type="ORF">GT003_04420</name>
</gene>
<keyword evidence="3" id="KW-1185">Reference proteome</keyword>
<dbReference type="Proteomes" id="UP000558113">
    <property type="component" value="Unassembled WGS sequence"/>
</dbReference>
<sequence length="95" mass="10860">MTFALTDWMLYSMWVVLGAMGLNFLLGLYQSLKNSTFSSDLITKYLTDLLMLVFPLFLLAGMTVFDKTDWIMETAYYIGAFGVVVKYLMDLKGKL</sequence>
<feature type="transmembrane region" description="Helical" evidence="1">
    <location>
        <begin position="41"/>
        <end position="64"/>
    </location>
</feature>
<keyword evidence="1" id="KW-0472">Membrane</keyword>
<keyword evidence="1" id="KW-1133">Transmembrane helix</keyword>
<reference evidence="2 3" key="1">
    <citation type="submission" date="2020-01" db="EMBL/GenBank/DDBJ databases">
        <title>Paenibacillus soybeanensis sp. nov. isolated from the nodules of soybean (Glycine max(L.) Merr).</title>
        <authorList>
            <person name="Wang H."/>
        </authorList>
    </citation>
    <scope>NUCLEOTIDE SEQUENCE [LARGE SCALE GENOMIC DNA]</scope>
    <source>
        <strain evidence="2 3">DSM 23054</strain>
    </source>
</reference>
<evidence type="ECO:0000256" key="1">
    <source>
        <dbReference type="SAM" id="Phobius"/>
    </source>
</evidence>
<proteinExistence type="predicted"/>
<dbReference type="RefSeq" id="WP_161694856.1">
    <property type="nucleotide sequence ID" value="NZ_JAAAMU010000002.1"/>
</dbReference>
<keyword evidence="1" id="KW-0812">Transmembrane</keyword>
<feature type="transmembrane region" description="Helical" evidence="1">
    <location>
        <begin position="70"/>
        <end position="89"/>
    </location>
</feature>
<accession>A0A7X4YKU8</accession>
<name>A0A7X4YKU8_9BACL</name>
<protein>
    <submittedName>
        <fullName evidence="2">Uncharacterized protein</fullName>
    </submittedName>
</protein>
<dbReference type="OrthoDB" id="2875589at2"/>
<comment type="caution">
    <text evidence="2">The sequence shown here is derived from an EMBL/GenBank/DDBJ whole genome shotgun (WGS) entry which is preliminary data.</text>
</comment>
<evidence type="ECO:0000313" key="3">
    <source>
        <dbReference type="Proteomes" id="UP000558113"/>
    </source>
</evidence>
<feature type="transmembrane region" description="Helical" evidence="1">
    <location>
        <begin position="12"/>
        <end position="29"/>
    </location>
</feature>
<dbReference type="AlphaFoldDB" id="A0A7X4YKU8"/>
<organism evidence="2 3">
    <name type="scientific">Paenibacillus sacheonensis</name>
    <dbReference type="NCBI Taxonomy" id="742054"/>
    <lineage>
        <taxon>Bacteria</taxon>
        <taxon>Bacillati</taxon>
        <taxon>Bacillota</taxon>
        <taxon>Bacilli</taxon>
        <taxon>Bacillales</taxon>
        <taxon>Paenibacillaceae</taxon>
        <taxon>Paenibacillus</taxon>
    </lineage>
</organism>